<accession>A0A4P9D4L5</accession>
<dbReference type="GO" id="GO:0004601">
    <property type="term" value="F:peroxidase activity"/>
    <property type="evidence" value="ECO:0007669"/>
    <property type="project" value="UniProtKB-KW"/>
</dbReference>
<dbReference type="AlphaFoldDB" id="A0A4P9D4L5"/>
<dbReference type="EMBL" id="MK965519">
    <property type="protein sequence ID" value="QCT85449.1"/>
    <property type="molecule type" value="Genomic_DNA"/>
</dbReference>
<organism evidence="1">
    <name type="scientific">hospital metagenome</name>
    <dbReference type="NCBI Taxonomy" id="1755691"/>
    <lineage>
        <taxon>unclassified sequences</taxon>
        <taxon>metagenomes</taxon>
        <taxon>ecological metagenomes</taxon>
    </lineage>
</organism>
<protein>
    <submittedName>
        <fullName evidence="1">Bcp-type thiol peroxidase</fullName>
    </submittedName>
</protein>
<reference evidence="1" key="1">
    <citation type="submission" date="2019-05" db="EMBL/GenBank/DDBJ databases">
        <title>Detection of a mobile colistin resistance mcr-5 gene in hospital tap water by shotgun metagenomic sequencing.</title>
        <authorList>
            <person name="Fleres G."/>
            <person name="Couto N."/>
            <person name="Schuele L."/>
            <person name="Chlebowicz M."/>
            <person name="Mendes C.I."/>
            <person name="van der Sluis L.W.M."/>
            <person name="Rossen J.W."/>
            <person name="Friedrich A.W."/>
            <person name="Garcia-Cobos S."/>
        </authorList>
    </citation>
    <scope>NUCLEOTIDE SEQUENCE</scope>
</reference>
<proteinExistence type="predicted"/>
<keyword evidence="1" id="KW-0575">Peroxidase</keyword>
<name>A0A4P9D4L5_9ZZZZ</name>
<evidence type="ECO:0000313" key="1">
    <source>
        <dbReference type="EMBL" id="QCT85449.1"/>
    </source>
</evidence>
<sequence length="60" mass="6959">MKMKTVSAFDAIKMKNMANRCGDRRSTSDRPEGILRHEWRKVKVDGHAEAVLFEVKQLNK</sequence>
<keyword evidence="1" id="KW-0560">Oxidoreductase</keyword>